<dbReference type="SUPFAM" id="SSF52540">
    <property type="entry name" value="P-loop containing nucleoside triphosphate hydrolases"/>
    <property type="match status" value="1"/>
</dbReference>
<dbReference type="Gene3D" id="3.40.50.300">
    <property type="entry name" value="P-loop containing nucleotide triphosphate hydrolases"/>
    <property type="match status" value="1"/>
</dbReference>
<reference evidence="2 3" key="1">
    <citation type="submission" date="2020-08" db="EMBL/GenBank/DDBJ databases">
        <title>Genomic Encyclopedia of Type Strains, Phase IV (KMG-IV): sequencing the most valuable type-strain genomes for metagenomic binning, comparative biology and taxonomic classification.</title>
        <authorList>
            <person name="Goeker M."/>
        </authorList>
    </citation>
    <scope>NUCLEOTIDE SEQUENCE [LARGE SCALE GENOMIC DNA]</scope>
    <source>
        <strain evidence="2 3">DSM 45615</strain>
    </source>
</reference>
<sequence length="324" mass="36522">MNWKRRVNATLEGITGYNFTRAGNVRKRPAAAAAPKPPQPTVVLPRRAPGDKVRPPVDPVADRLLKAPVFVLSSVRSGSTLLRVMLNSHSEIHAPHEVHVRRVTVNLPTEPVQQAMEALGHTQSDVEHLLWDRLLHRELVRSGKRILVEKTPSNVFAYKRIATCWPDARFIFLQRHPLSIATSWHEADPEKRPMSEAVPHTLQYMKYLVDAQRDLDGLTVRYEDLTRDPETETRRICAFLGVPWEPGMINYGDKQHGEFVKGIGDWRDKIRSGTVQPGRPLPDAADVPPELVPICRIWGYLPPETEDVSQAEGNSHVSERLTAG</sequence>
<dbReference type="RefSeq" id="WP_185055981.1">
    <property type="nucleotide sequence ID" value="NZ_BAABIX010000016.1"/>
</dbReference>
<evidence type="ECO:0000313" key="3">
    <source>
        <dbReference type="Proteomes" id="UP000578449"/>
    </source>
</evidence>
<evidence type="ECO:0000313" key="2">
    <source>
        <dbReference type="EMBL" id="MBB5139151.1"/>
    </source>
</evidence>
<organism evidence="2 3">
    <name type="scientific">Thermocatellispora tengchongensis</name>
    <dbReference type="NCBI Taxonomy" id="1073253"/>
    <lineage>
        <taxon>Bacteria</taxon>
        <taxon>Bacillati</taxon>
        <taxon>Actinomycetota</taxon>
        <taxon>Actinomycetes</taxon>
        <taxon>Streptosporangiales</taxon>
        <taxon>Streptosporangiaceae</taxon>
        <taxon>Thermocatellispora</taxon>
    </lineage>
</organism>
<dbReference type="InterPro" id="IPR027417">
    <property type="entry name" value="P-loop_NTPase"/>
</dbReference>
<dbReference type="Pfam" id="PF13469">
    <property type="entry name" value="Sulfotransfer_3"/>
    <property type="match status" value="1"/>
</dbReference>
<dbReference type="PANTHER" id="PTHR12788:SF10">
    <property type="entry name" value="PROTEIN-TYROSINE SULFOTRANSFERASE"/>
    <property type="match status" value="1"/>
</dbReference>
<proteinExistence type="predicted"/>
<dbReference type="EMBL" id="JACHGN010000027">
    <property type="protein sequence ID" value="MBB5139151.1"/>
    <property type="molecule type" value="Genomic_DNA"/>
</dbReference>
<gene>
    <name evidence="2" type="ORF">HNP84_008914</name>
</gene>
<protein>
    <recommendedName>
        <fullName evidence="4">Sulfotransferase family protein</fullName>
    </recommendedName>
</protein>
<dbReference type="GO" id="GO:0008476">
    <property type="term" value="F:protein-tyrosine sulfotransferase activity"/>
    <property type="evidence" value="ECO:0007669"/>
    <property type="project" value="InterPro"/>
</dbReference>
<comment type="caution">
    <text evidence="2">The sequence shown here is derived from an EMBL/GenBank/DDBJ whole genome shotgun (WGS) entry which is preliminary data.</text>
</comment>
<name>A0A840PMY5_9ACTN</name>
<dbReference type="AlphaFoldDB" id="A0A840PMY5"/>
<evidence type="ECO:0000256" key="1">
    <source>
        <dbReference type="ARBA" id="ARBA00022679"/>
    </source>
</evidence>
<accession>A0A840PMY5</accession>
<dbReference type="InterPro" id="IPR026634">
    <property type="entry name" value="TPST-like"/>
</dbReference>
<keyword evidence="1" id="KW-0808">Transferase</keyword>
<dbReference type="PANTHER" id="PTHR12788">
    <property type="entry name" value="PROTEIN-TYROSINE SULFOTRANSFERASE 2"/>
    <property type="match status" value="1"/>
</dbReference>
<dbReference type="Proteomes" id="UP000578449">
    <property type="component" value="Unassembled WGS sequence"/>
</dbReference>
<evidence type="ECO:0008006" key="4">
    <source>
        <dbReference type="Google" id="ProtNLM"/>
    </source>
</evidence>
<keyword evidence="3" id="KW-1185">Reference proteome</keyword>